<dbReference type="AlphaFoldDB" id="A0A0C9ZMT1"/>
<dbReference type="Proteomes" id="UP000054018">
    <property type="component" value="Unassembled WGS sequence"/>
</dbReference>
<dbReference type="EMBL" id="KN833755">
    <property type="protein sequence ID" value="KIK21108.1"/>
    <property type="molecule type" value="Genomic_DNA"/>
</dbReference>
<protein>
    <submittedName>
        <fullName evidence="1">Uncharacterized protein</fullName>
    </submittedName>
</protein>
<reference evidence="2" key="2">
    <citation type="submission" date="2015-01" db="EMBL/GenBank/DDBJ databases">
        <title>Evolutionary Origins and Diversification of the Mycorrhizal Mutualists.</title>
        <authorList>
            <consortium name="DOE Joint Genome Institute"/>
            <consortium name="Mycorrhizal Genomics Consortium"/>
            <person name="Kohler A."/>
            <person name="Kuo A."/>
            <person name="Nagy L.G."/>
            <person name="Floudas D."/>
            <person name="Copeland A."/>
            <person name="Barry K.W."/>
            <person name="Cichocki N."/>
            <person name="Veneault-Fourrey C."/>
            <person name="LaButti K."/>
            <person name="Lindquist E.A."/>
            <person name="Lipzen A."/>
            <person name="Lundell T."/>
            <person name="Morin E."/>
            <person name="Murat C."/>
            <person name="Riley R."/>
            <person name="Ohm R."/>
            <person name="Sun H."/>
            <person name="Tunlid A."/>
            <person name="Henrissat B."/>
            <person name="Grigoriev I.V."/>
            <person name="Hibbett D.S."/>
            <person name="Martin F."/>
        </authorList>
    </citation>
    <scope>NUCLEOTIDE SEQUENCE [LARGE SCALE GENOMIC DNA]</scope>
    <source>
        <strain evidence="2">441</strain>
    </source>
</reference>
<evidence type="ECO:0000313" key="2">
    <source>
        <dbReference type="Proteomes" id="UP000054018"/>
    </source>
</evidence>
<organism evidence="1 2">
    <name type="scientific">Pisolithus microcarpus 441</name>
    <dbReference type="NCBI Taxonomy" id="765257"/>
    <lineage>
        <taxon>Eukaryota</taxon>
        <taxon>Fungi</taxon>
        <taxon>Dikarya</taxon>
        <taxon>Basidiomycota</taxon>
        <taxon>Agaricomycotina</taxon>
        <taxon>Agaricomycetes</taxon>
        <taxon>Agaricomycetidae</taxon>
        <taxon>Boletales</taxon>
        <taxon>Sclerodermatineae</taxon>
        <taxon>Pisolithaceae</taxon>
        <taxon>Pisolithus</taxon>
    </lineage>
</organism>
<gene>
    <name evidence="1" type="ORF">PISMIDRAFT_681655</name>
</gene>
<proteinExistence type="predicted"/>
<dbReference type="HOGENOM" id="CLU_2596666_0_0_1"/>
<sequence>MASYCVADCFGNSESPHLTPSVNGTDGTPMVALRHELFPPLSVTEMREANVADKDPVVVEFAVAFLVSGTFSFFSECYEC</sequence>
<feature type="non-terminal residue" evidence="1">
    <location>
        <position position="80"/>
    </location>
</feature>
<accession>A0A0C9ZMT1</accession>
<evidence type="ECO:0000313" key="1">
    <source>
        <dbReference type="EMBL" id="KIK21108.1"/>
    </source>
</evidence>
<reference evidence="1 2" key="1">
    <citation type="submission" date="2014-04" db="EMBL/GenBank/DDBJ databases">
        <authorList>
            <consortium name="DOE Joint Genome Institute"/>
            <person name="Kuo A."/>
            <person name="Kohler A."/>
            <person name="Costa M.D."/>
            <person name="Nagy L.G."/>
            <person name="Floudas D."/>
            <person name="Copeland A."/>
            <person name="Barry K.W."/>
            <person name="Cichocki N."/>
            <person name="Veneault-Fourrey C."/>
            <person name="LaButti K."/>
            <person name="Lindquist E.A."/>
            <person name="Lipzen A."/>
            <person name="Lundell T."/>
            <person name="Morin E."/>
            <person name="Murat C."/>
            <person name="Sun H."/>
            <person name="Tunlid A."/>
            <person name="Henrissat B."/>
            <person name="Grigoriev I.V."/>
            <person name="Hibbett D.S."/>
            <person name="Martin F."/>
            <person name="Nordberg H.P."/>
            <person name="Cantor M.N."/>
            <person name="Hua S.X."/>
        </authorList>
    </citation>
    <scope>NUCLEOTIDE SEQUENCE [LARGE SCALE GENOMIC DNA]</scope>
    <source>
        <strain evidence="1 2">441</strain>
    </source>
</reference>
<name>A0A0C9ZMT1_9AGAM</name>
<keyword evidence="2" id="KW-1185">Reference proteome</keyword>